<evidence type="ECO:0000259" key="6">
    <source>
        <dbReference type="Pfam" id="PF05199"/>
    </source>
</evidence>
<keyword evidence="8" id="KW-1185">Reference proteome</keyword>
<evidence type="ECO:0000256" key="4">
    <source>
        <dbReference type="ARBA" id="ARBA00022827"/>
    </source>
</evidence>
<evidence type="ECO:0000313" key="7">
    <source>
        <dbReference type="EMBL" id="SEG80329.1"/>
    </source>
</evidence>
<proteinExistence type="inferred from homology"/>
<dbReference type="Pfam" id="PF05199">
    <property type="entry name" value="GMC_oxred_C"/>
    <property type="match status" value="1"/>
</dbReference>
<dbReference type="Proteomes" id="UP000236743">
    <property type="component" value="Unassembled WGS sequence"/>
</dbReference>
<comment type="cofactor">
    <cofactor evidence="1">
        <name>FAD</name>
        <dbReference type="ChEBI" id="CHEBI:57692"/>
    </cofactor>
</comment>
<organism evidence="7 8">
    <name type="scientific">Bosea lathyri</name>
    <dbReference type="NCBI Taxonomy" id="1036778"/>
    <lineage>
        <taxon>Bacteria</taxon>
        <taxon>Pseudomonadati</taxon>
        <taxon>Pseudomonadota</taxon>
        <taxon>Alphaproteobacteria</taxon>
        <taxon>Hyphomicrobiales</taxon>
        <taxon>Boseaceae</taxon>
        <taxon>Bosea</taxon>
    </lineage>
</organism>
<protein>
    <submittedName>
        <fullName evidence="7">Choline dehydrogenase</fullName>
    </submittedName>
</protein>
<comment type="similarity">
    <text evidence="2">Belongs to the GMC oxidoreductase family.</text>
</comment>
<accession>A0A1H6D4N9</accession>
<dbReference type="Gene3D" id="3.50.50.60">
    <property type="entry name" value="FAD/NAD(P)-binding domain"/>
    <property type="match status" value="1"/>
</dbReference>
<feature type="domain" description="Glucose-methanol-choline oxidoreductase C-terminal" evidence="6">
    <location>
        <begin position="458"/>
        <end position="513"/>
    </location>
</feature>
<dbReference type="PRINTS" id="PR00420">
    <property type="entry name" value="RNGMNOXGNASE"/>
</dbReference>
<dbReference type="InterPro" id="IPR051473">
    <property type="entry name" value="P2Ox-like"/>
</dbReference>
<evidence type="ECO:0000256" key="2">
    <source>
        <dbReference type="ARBA" id="ARBA00010790"/>
    </source>
</evidence>
<dbReference type="InterPro" id="IPR007867">
    <property type="entry name" value="GMC_OxRtase_C"/>
</dbReference>
<dbReference type="AlphaFoldDB" id="A0A1H6D4N9"/>
<dbReference type="EMBL" id="FNUY01000016">
    <property type="protein sequence ID" value="SEG80329.1"/>
    <property type="molecule type" value="Genomic_DNA"/>
</dbReference>
<evidence type="ECO:0000256" key="3">
    <source>
        <dbReference type="ARBA" id="ARBA00022630"/>
    </source>
</evidence>
<dbReference type="PANTHER" id="PTHR42784:SF1">
    <property type="entry name" value="PYRANOSE 2-OXIDASE"/>
    <property type="match status" value="1"/>
</dbReference>
<evidence type="ECO:0000256" key="1">
    <source>
        <dbReference type="ARBA" id="ARBA00001974"/>
    </source>
</evidence>
<dbReference type="RefSeq" id="WP_103875371.1">
    <property type="nucleotide sequence ID" value="NZ_FNUY01000016.1"/>
</dbReference>
<dbReference type="InterPro" id="IPR036188">
    <property type="entry name" value="FAD/NAD-bd_sf"/>
</dbReference>
<dbReference type="PANTHER" id="PTHR42784">
    <property type="entry name" value="PYRANOSE 2-OXIDASE"/>
    <property type="match status" value="1"/>
</dbReference>
<dbReference type="GO" id="GO:0016614">
    <property type="term" value="F:oxidoreductase activity, acting on CH-OH group of donors"/>
    <property type="evidence" value="ECO:0007669"/>
    <property type="project" value="InterPro"/>
</dbReference>
<name>A0A1H6D4N9_9HYPH</name>
<dbReference type="SUPFAM" id="SSF51905">
    <property type="entry name" value="FAD/NAD(P)-binding domain"/>
    <property type="match status" value="1"/>
</dbReference>
<sequence>MPHEVVIIGTGPAGVSAAWPLVQAGRDVLMVDASVGKVGTPPDGEYFDLRRHDGSQRDWMFGADLAAWIDRAATSPKLRVPTLRAVFDGFAEANRIVTDNFAAIGSLARGGLSNAWGCGVARYDRDEMADFPFAHADLDESFAAVSRRVGLSGRADDDLSGYFGLDDWADPAPALDDNAQNLMRRYDALHSDGALHGLRLGRARLALLASDREDRRACDLSGLCLWGCARGALYSASQELPGLARAGAGLRKGFVADHIEKIETGWRVHGVERGTGASATIDARRVVLAAGTLATTAIAWRTLRHFETPQRVMSNPTAAFLLLRMGLPGRAPVAGPAFAQLAFAHRSVAGHLAYGALFSPGHLPAFEFIKHIPSSRSAARLIWRLLNTATLVGNAFLPASLTRHSAVLGRDGRLRVTGKAGDDLSAAITGIARDWRKAARRLGFLVMPGSFTMGQLGSDIHYAGTLPMRKDPRIGETNAVGELAGQPGLFVADAATFPELSAKPHTLTMMAMADRLGRHLAQL</sequence>
<evidence type="ECO:0000256" key="5">
    <source>
        <dbReference type="ARBA" id="ARBA00023002"/>
    </source>
</evidence>
<dbReference type="OrthoDB" id="9798604at2"/>
<evidence type="ECO:0000313" key="8">
    <source>
        <dbReference type="Proteomes" id="UP000236743"/>
    </source>
</evidence>
<reference evidence="7 8" key="1">
    <citation type="submission" date="2016-10" db="EMBL/GenBank/DDBJ databases">
        <authorList>
            <person name="de Groot N.N."/>
        </authorList>
    </citation>
    <scope>NUCLEOTIDE SEQUENCE [LARGE SCALE GENOMIC DNA]</scope>
    <source>
        <strain evidence="7 8">DSM 26656</strain>
    </source>
</reference>
<keyword evidence="4" id="KW-0274">FAD</keyword>
<keyword evidence="3" id="KW-0285">Flavoprotein</keyword>
<keyword evidence="5" id="KW-0560">Oxidoreductase</keyword>
<gene>
    <name evidence="7" type="ORF">SAMN04488115_11633</name>
</gene>